<evidence type="ECO:0000256" key="1">
    <source>
        <dbReference type="SAM" id="MobiDB-lite"/>
    </source>
</evidence>
<evidence type="ECO:0000313" key="3">
    <source>
        <dbReference type="Proteomes" id="UP000799757"/>
    </source>
</evidence>
<name>A0A6A6XDP9_9PLEO</name>
<evidence type="ECO:0000313" key="2">
    <source>
        <dbReference type="EMBL" id="KAF2794035.1"/>
    </source>
</evidence>
<protein>
    <submittedName>
        <fullName evidence="2">Uncharacterized protein</fullName>
    </submittedName>
</protein>
<proteinExistence type="predicted"/>
<feature type="region of interest" description="Disordered" evidence="1">
    <location>
        <begin position="33"/>
        <end position="85"/>
    </location>
</feature>
<accession>A0A6A6XDP9</accession>
<reference evidence="2" key="1">
    <citation type="journal article" date="2020" name="Stud. Mycol.">
        <title>101 Dothideomycetes genomes: a test case for predicting lifestyles and emergence of pathogens.</title>
        <authorList>
            <person name="Haridas S."/>
            <person name="Albert R."/>
            <person name="Binder M."/>
            <person name="Bloem J."/>
            <person name="Labutti K."/>
            <person name="Salamov A."/>
            <person name="Andreopoulos B."/>
            <person name="Baker S."/>
            <person name="Barry K."/>
            <person name="Bills G."/>
            <person name="Bluhm B."/>
            <person name="Cannon C."/>
            <person name="Castanera R."/>
            <person name="Culley D."/>
            <person name="Daum C."/>
            <person name="Ezra D."/>
            <person name="Gonzalez J."/>
            <person name="Henrissat B."/>
            <person name="Kuo A."/>
            <person name="Liang C."/>
            <person name="Lipzen A."/>
            <person name="Lutzoni F."/>
            <person name="Magnuson J."/>
            <person name="Mondo S."/>
            <person name="Nolan M."/>
            <person name="Ohm R."/>
            <person name="Pangilinan J."/>
            <person name="Park H.-J."/>
            <person name="Ramirez L."/>
            <person name="Alfaro M."/>
            <person name="Sun H."/>
            <person name="Tritt A."/>
            <person name="Yoshinaga Y."/>
            <person name="Zwiers L.-H."/>
            <person name="Turgeon B."/>
            <person name="Goodwin S."/>
            <person name="Spatafora J."/>
            <person name="Crous P."/>
            <person name="Grigoriev I."/>
        </authorList>
    </citation>
    <scope>NUCLEOTIDE SEQUENCE</scope>
    <source>
        <strain evidence="2">CBS 109.77</strain>
    </source>
</reference>
<gene>
    <name evidence="2" type="ORF">K505DRAFT_31453</name>
</gene>
<dbReference type="EMBL" id="MU001905">
    <property type="protein sequence ID" value="KAF2794035.1"/>
    <property type="molecule type" value="Genomic_DNA"/>
</dbReference>
<dbReference type="Proteomes" id="UP000799757">
    <property type="component" value="Unassembled WGS sequence"/>
</dbReference>
<organism evidence="2 3">
    <name type="scientific">Melanomma pulvis-pyrius CBS 109.77</name>
    <dbReference type="NCBI Taxonomy" id="1314802"/>
    <lineage>
        <taxon>Eukaryota</taxon>
        <taxon>Fungi</taxon>
        <taxon>Dikarya</taxon>
        <taxon>Ascomycota</taxon>
        <taxon>Pezizomycotina</taxon>
        <taxon>Dothideomycetes</taxon>
        <taxon>Pleosporomycetidae</taxon>
        <taxon>Pleosporales</taxon>
        <taxon>Melanommataceae</taxon>
        <taxon>Melanomma</taxon>
    </lineage>
</organism>
<sequence length="193" mass="21007">MCELSGVVAAGQNQAFNSAAGKPAVRRARDLTTTVRSPGSPSSTMACHRPLRRHPSGRVVGGSRVRRPDFPVRRPGWRGEGGQRQRLTRYKMQVAAVARNVTASVVGGSERRAGGHEDGHEGGRWWARAVGTRRRRRRRKTRCCGGAGGSCGARAKKLMLVGWIGACRDDAPRQCPLAIDLRRCNKLSRPFTG</sequence>
<feature type="compositionally biased region" description="Polar residues" evidence="1">
    <location>
        <begin position="33"/>
        <end position="45"/>
    </location>
</feature>
<keyword evidence="3" id="KW-1185">Reference proteome</keyword>
<dbReference type="AlphaFoldDB" id="A0A6A6XDP9"/>